<protein>
    <submittedName>
        <fullName evidence="2">Uncharacterized protein</fullName>
    </submittedName>
</protein>
<proteinExistence type="predicted"/>
<feature type="signal peptide" evidence="1">
    <location>
        <begin position="1"/>
        <end position="22"/>
    </location>
</feature>
<comment type="caution">
    <text evidence="2">The sequence shown here is derived from an EMBL/GenBank/DDBJ whole genome shotgun (WGS) entry which is preliminary data.</text>
</comment>
<organism evidence="2 3">
    <name type="scientific">Pontibacter ruber</name>
    <dbReference type="NCBI Taxonomy" id="1343895"/>
    <lineage>
        <taxon>Bacteria</taxon>
        <taxon>Pseudomonadati</taxon>
        <taxon>Bacteroidota</taxon>
        <taxon>Cytophagia</taxon>
        <taxon>Cytophagales</taxon>
        <taxon>Hymenobacteraceae</taxon>
        <taxon>Pontibacter</taxon>
    </lineage>
</organism>
<feature type="chain" id="PRO_5046912639" evidence="1">
    <location>
        <begin position="23"/>
        <end position="87"/>
    </location>
</feature>
<evidence type="ECO:0000313" key="2">
    <source>
        <dbReference type="EMBL" id="MFD2248284.1"/>
    </source>
</evidence>
<dbReference type="Proteomes" id="UP001597374">
    <property type="component" value="Unassembled WGS sequence"/>
</dbReference>
<evidence type="ECO:0000313" key="3">
    <source>
        <dbReference type="Proteomes" id="UP001597374"/>
    </source>
</evidence>
<keyword evidence="1" id="KW-0732">Signal</keyword>
<name>A0ABW5D291_9BACT</name>
<sequence length="87" mass="9791">MKIKFYSLFITGLCLVASSSYAASVSDEAGDLSGKKTTVMESRISFTNNNSKKVSKKYGNHLYKKRSLKQSLFFGKDKFRKCKAFAE</sequence>
<dbReference type="RefSeq" id="WP_250431789.1">
    <property type="nucleotide sequence ID" value="NZ_JALPRR010000004.1"/>
</dbReference>
<dbReference type="EMBL" id="JBHUIM010000003">
    <property type="protein sequence ID" value="MFD2248284.1"/>
    <property type="molecule type" value="Genomic_DNA"/>
</dbReference>
<evidence type="ECO:0000256" key="1">
    <source>
        <dbReference type="SAM" id="SignalP"/>
    </source>
</evidence>
<accession>A0ABW5D291</accession>
<reference evidence="3" key="1">
    <citation type="journal article" date="2019" name="Int. J. Syst. Evol. Microbiol.">
        <title>The Global Catalogue of Microorganisms (GCM) 10K type strain sequencing project: providing services to taxonomists for standard genome sequencing and annotation.</title>
        <authorList>
            <consortium name="The Broad Institute Genomics Platform"/>
            <consortium name="The Broad Institute Genome Sequencing Center for Infectious Disease"/>
            <person name="Wu L."/>
            <person name="Ma J."/>
        </authorList>
    </citation>
    <scope>NUCLEOTIDE SEQUENCE [LARGE SCALE GENOMIC DNA]</scope>
    <source>
        <strain evidence="3">CGMCC 4.1782</strain>
    </source>
</reference>
<gene>
    <name evidence="2" type="ORF">ACFSKP_18600</name>
</gene>
<keyword evidence="3" id="KW-1185">Reference proteome</keyword>